<keyword evidence="10" id="KW-1185">Reference proteome</keyword>
<accession>A0AAW0QL37</accession>
<protein>
    <recommendedName>
        <fullName evidence="8">Xylanolytic transcriptional activator regulatory domain-containing protein</fullName>
    </recommendedName>
</protein>
<evidence type="ECO:0000313" key="9">
    <source>
        <dbReference type="EMBL" id="KAK8101933.1"/>
    </source>
</evidence>
<dbReference type="InterPro" id="IPR007219">
    <property type="entry name" value="XnlR_reg_dom"/>
</dbReference>
<feature type="compositionally biased region" description="Polar residues" evidence="7">
    <location>
        <begin position="66"/>
        <end position="97"/>
    </location>
</feature>
<dbReference type="GO" id="GO:0001228">
    <property type="term" value="F:DNA-binding transcription activator activity, RNA polymerase II-specific"/>
    <property type="evidence" value="ECO:0007669"/>
    <property type="project" value="TreeGrafter"/>
</dbReference>
<evidence type="ECO:0000256" key="4">
    <source>
        <dbReference type="ARBA" id="ARBA00023125"/>
    </source>
</evidence>
<dbReference type="SMART" id="SM00906">
    <property type="entry name" value="Fungal_trans"/>
    <property type="match status" value="1"/>
</dbReference>
<dbReference type="CDD" id="cd12148">
    <property type="entry name" value="fungal_TF_MHR"/>
    <property type="match status" value="1"/>
</dbReference>
<evidence type="ECO:0000256" key="1">
    <source>
        <dbReference type="ARBA" id="ARBA00022723"/>
    </source>
</evidence>
<evidence type="ECO:0000256" key="6">
    <source>
        <dbReference type="ARBA" id="ARBA00023242"/>
    </source>
</evidence>
<evidence type="ECO:0000256" key="2">
    <source>
        <dbReference type="ARBA" id="ARBA00022833"/>
    </source>
</evidence>
<keyword evidence="5" id="KW-0804">Transcription</keyword>
<evidence type="ECO:0000256" key="5">
    <source>
        <dbReference type="ARBA" id="ARBA00023163"/>
    </source>
</evidence>
<dbReference type="GO" id="GO:0005634">
    <property type="term" value="C:nucleus"/>
    <property type="evidence" value="ECO:0007669"/>
    <property type="project" value="TreeGrafter"/>
</dbReference>
<dbReference type="GO" id="GO:0000978">
    <property type="term" value="F:RNA polymerase II cis-regulatory region sequence-specific DNA binding"/>
    <property type="evidence" value="ECO:0007669"/>
    <property type="project" value="TreeGrafter"/>
</dbReference>
<dbReference type="EMBL" id="JAQQWP010000009">
    <property type="protein sequence ID" value="KAK8101933.1"/>
    <property type="molecule type" value="Genomic_DNA"/>
</dbReference>
<evidence type="ECO:0000256" key="3">
    <source>
        <dbReference type="ARBA" id="ARBA00023015"/>
    </source>
</evidence>
<dbReference type="PANTHER" id="PTHR31944:SF131">
    <property type="entry name" value="HEME-RESPONSIVE ZINC FINGER TRANSCRIPTION FACTOR HAP1"/>
    <property type="match status" value="1"/>
</dbReference>
<keyword evidence="3" id="KW-0805">Transcription regulation</keyword>
<dbReference type="AlphaFoldDB" id="A0AAW0QL37"/>
<gene>
    <name evidence="9" type="ORF">PG999_012307</name>
</gene>
<reference evidence="9 10" key="1">
    <citation type="submission" date="2023-01" db="EMBL/GenBank/DDBJ databases">
        <title>Analysis of 21 Apiospora genomes using comparative genomics revels a genus with tremendous synthesis potential of carbohydrate active enzymes and secondary metabolites.</title>
        <authorList>
            <person name="Sorensen T."/>
        </authorList>
    </citation>
    <scope>NUCLEOTIDE SEQUENCE [LARGE SCALE GENOMIC DNA]</scope>
    <source>
        <strain evidence="9 10">CBS 117206</strain>
    </source>
</reference>
<dbReference type="GO" id="GO:0008270">
    <property type="term" value="F:zinc ion binding"/>
    <property type="evidence" value="ECO:0007669"/>
    <property type="project" value="InterPro"/>
</dbReference>
<evidence type="ECO:0000313" key="10">
    <source>
        <dbReference type="Proteomes" id="UP001392437"/>
    </source>
</evidence>
<organism evidence="9 10">
    <name type="scientific">Apiospora kogelbergensis</name>
    <dbReference type="NCBI Taxonomy" id="1337665"/>
    <lineage>
        <taxon>Eukaryota</taxon>
        <taxon>Fungi</taxon>
        <taxon>Dikarya</taxon>
        <taxon>Ascomycota</taxon>
        <taxon>Pezizomycotina</taxon>
        <taxon>Sordariomycetes</taxon>
        <taxon>Xylariomycetidae</taxon>
        <taxon>Amphisphaeriales</taxon>
        <taxon>Apiosporaceae</taxon>
        <taxon>Apiospora</taxon>
    </lineage>
</organism>
<dbReference type="Pfam" id="PF04082">
    <property type="entry name" value="Fungal_trans"/>
    <property type="match status" value="1"/>
</dbReference>
<evidence type="ECO:0000256" key="7">
    <source>
        <dbReference type="SAM" id="MobiDB-lite"/>
    </source>
</evidence>
<dbReference type="InterPro" id="IPR051430">
    <property type="entry name" value="Fungal_TF_Env_Response"/>
</dbReference>
<dbReference type="PANTHER" id="PTHR31944">
    <property type="entry name" value="HEME-RESPONSIVE ZINC FINGER TRANSCRIPTION FACTOR HAP1"/>
    <property type="match status" value="1"/>
</dbReference>
<sequence length="645" mass="71314">MVPGDEGAPTLQEDAAKTPPAQSHSLATPAASLSRASDATLPERPAQPLGTQRDGDGARRPLPSIRQITGATSNTRNQNSHGPPTNQVTQEWQVVSNKSRDQGKRRKTDTASEFACIIACFSEIAGMNSGIASFREPEVAQLIAEASNFLKQCKSRAKELKTRRPTRGLPFAESGLAFPYRDTVDVKVAMYFAAFESTHRILHIPSFWRDYRAFWDDPEGVSTDLRLKVLLVMSIGSSVYDHGSTDATLRNTELAHQCIYDAETWLSGPLEKDRICITGLQISCLTILARQIFSIGGDTVWVTMGSLIHAAMQLGLHRDPEHLTLEISCLEAEVRRRLWATILDLAVQASLDSAMPPRISMNDFDTQPPANINDDEIDESTKEVVPSPRGDPTSTFVQITLLESLPVRLRIVQQLNSLHSELNYTATLALSRQLTEAVRSAHNATYGLPGVTAFHRSILDYLIRRFLIPLHYSFSNRARADSMFSYSLTLSAETAVALLRPAETDESHVFFARLMALGGGLFRAGVRGALTALTLDLLTRVQEQRLDGTLEKHAQHRAPATRAVRDLVALSDRRIRLGETNVKGYMFLCMILAQVEAVEDDDDARVEERVARAARDSLEHCLGLLKARGGGIRRWRRRLDISSGA</sequence>
<feature type="domain" description="Xylanolytic transcriptional activator regulatory" evidence="8">
    <location>
        <begin position="300"/>
        <end position="375"/>
    </location>
</feature>
<keyword evidence="4" id="KW-0238">DNA-binding</keyword>
<comment type="caution">
    <text evidence="9">The sequence shown here is derived from an EMBL/GenBank/DDBJ whole genome shotgun (WGS) entry which is preliminary data.</text>
</comment>
<dbReference type="GO" id="GO:0006351">
    <property type="term" value="P:DNA-templated transcription"/>
    <property type="evidence" value="ECO:0007669"/>
    <property type="project" value="InterPro"/>
</dbReference>
<keyword evidence="2" id="KW-0862">Zinc</keyword>
<dbReference type="Proteomes" id="UP001392437">
    <property type="component" value="Unassembled WGS sequence"/>
</dbReference>
<proteinExistence type="predicted"/>
<keyword evidence="6" id="KW-0539">Nucleus</keyword>
<evidence type="ECO:0000259" key="8">
    <source>
        <dbReference type="SMART" id="SM00906"/>
    </source>
</evidence>
<name>A0AAW0QL37_9PEZI</name>
<keyword evidence="1" id="KW-0479">Metal-binding</keyword>
<feature type="region of interest" description="Disordered" evidence="7">
    <location>
        <begin position="1"/>
        <end position="108"/>
    </location>
</feature>